<feature type="domain" description="Trans-sialidase C-terminal" evidence="2">
    <location>
        <begin position="64"/>
        <end position="265"/>
    </location>
</feature>
<comment type="caution">
    <text evidence="3">The sequence shown here is derived from an EMBL/GenBank/DDBJ whole genome shotgun (WGS) entry which is preliminary data.</text>
</comment>
<dbReference type="EMBL" id="MKKU01000279">
    <property type="protein sequence ID" value="RNF16915.1"/>
    <property type="molecule type" value="Genomic_DNA"/>
</dbReference>
<dbReference type="PRINTS" id="PR01803">
    <property type="entry name" value="TCSIALIDASE"/>
</dbReference>
<gene>
    <name evidence="3" type="ORF">Tco025E_05011</name>
</gene>
<organism evidence="3 4">
    <name type="scientific">Trypanosoma conorhini</name>
    <dbReference type="NCBI Taxonomy" id="83891"/>
    <lineage>
        <taxon>Eukaryota</taxon>
        <taxon>Discoba</taxon>
        <taxon>Euglenozoa</taxon>
        <taxon>Kinetoplastea</taxon>
        <taxon>Metakinetoplastina</taxon>
        <taxon>Trypanosomatida</taxon>
        <taxon>Trypanosomatidae</taxon>
        <taxon>Trypanosoma</taxon>
    </lineage>
</organism>
<dbReference type="AlphaFoldDB" id="A0A422PGS0"/>
<dbReference type="Pfam" id="PF22925">
    <property type="entry name" value="TS_C"/>
    <property type="match status" value="1"/>
</dbReference>
<evidence type="ECO:0000256" key="1">
    <source>
        <dbReference type="SAM" id="MobiDB-lite"/>
    </source>
</evidence>
<dbReference type="InterPro" id="IPR013320">
    <property type="entry name" value="ConA-like_dom_sf"/>
</dbReference>
<protein>
    <submittedName>
        <fullName evidence="3">Trans-sialidase</fullName>
    </submittedName>
</protein>
<dbReference type="Gene3D" id="2.60.120.200">
    <property type="match status" value="1"/>
</dbReference>
<feature type="region of interest" description="Disordered" evidence="1">
    <location>
        <begin position="287"/>
        <end position="345"/>
    </location>
</feature>
<accession>A0A422PGS0</accession>
<proteinExistence type="predicted"/>
<evidence type="ECO:0000313" key="4">
    <source>
        <dbReference type="Proteomes" id="UP000284403"/>
    </source>
</evidence>
<dbReference type="Proteomes" id="UP000284403">
    <property type="component" value="Unassembled WGS sequence"/>
</dbReference>
<evidence type="ECO:0000259" key="2">
    <source>
        <dbReference type="Pfam" id="PF22925"/>
    </source>
</evidence>
<evidence type="ECO:0000313" key="3">
    <source>
        <dbReference type="EMBL" id="RNF16915.1"/>
    </source>
</evidence>
<dbReference type="InterPro" id="IPR055239">
    <property type="entry name" value="TS_C"/>
</dbReference>
<dbReference type="Gene3D" id="2.120.10.10">
    <property type="match status" value="1"/>
</dbReference>
<dbReference type="InterPro" id="IPR008377">
    <property type="entry name" value="Sialidase_trypan"/>
</dbReference>
<dbReference type="GO" id="GO:0004308">
    <property type="term" value="F:exo-alpha-sialidase activity"/>
    <property type="evidence" value="ECO:0007669"/>
    <property type="project" value="InterPro"/>
</dbReference>
<keyword evidence="4" id="KW-1185">Reference proteome</keyword>
<dbReference type="GeneID" id="40318622"/>
<dbReference type="RefSeq" id="XP_029227964.1">
    <property type="nucleotide sequence ID" value="XM_029371915.1"/>
</dbReference>
<name>A0A422PGS0_9TRYP</name>
<reference evidence="3 4" key="1">
    <citation type="journal article" date="2018" name="BMC Genomics">
        <title>Genomic comparison of Trypanosoma conorhini and Trypanosoma rangeli to Trypanosoma cruzi strains of high and low virulence.</title>
        <authorList>
            <person name="Bradwell K.R."/>
            <person name="Koparde V.N."/>
            <person name="Matveyev A.V."/>
            <person name="Serrano M.G."/>
            <person name="Alves J.M."/>
            <person name="Parikh H."/>
            <person name="Huang B."/>
            <person name="Lee V."/>
            <person name="Espinosa-Alvarez O."/>
            <person name="Ortiz P.A."/>
            <person name="Costa-Martins A.G."/>
            <person name="Teixeira M.M."/>
            <person name="Buck G.A."/>
        </authorList>
    </citation>
    <scope>NUCLEOTIDE SEQUENCE [LARGE SCALE GENOMIC DNA]</scope>
    <source>
        <strain evidence="3 4">025E</strain>
    </source>
</reference>
<dbReference type="SUPFAM" id="SSF49899">
    <property type="entry name" value="Concanavalin A-like lectins/glucanases"/>
    <property type="match status" value="1"/>
</dbReference>
<sequence>MFALYDKHRNRHSSLYLMDLTAERDGIKSVLDTWATVDGAFATGCNFSMAKRDPPSSDCAAPIPTKGLVGFLSGTLEKGKWKDKYRCVDATARNAVEVDNGVMFKGVGAGAEWPVGKEGQVQRYHFANYNFTLVATVSIDAAPTGGGPLPLLGASLDVLGNRKLVGLSYTGEKHWSPVYNNAARPSTMTWELNQMYQVVLMLQDGVASIYVDGVLLDKDQVKFAGKGAMGEISHFYFGSHGSGSPSANSFVTVKDVFLYNRPLTHAELRIPFEELGDAAVQAGAGLAGDAEEGPTTVSEPADSAIGHVSPNDAAVTQPQPPTADVAGPETIQPPVQTNESAASVPDAAEETFAAGVPVTFLPGNSSAAFKNMTDLRPSEGNRDGTLRGYVPRLLLLALLGLWGTTVLC</sequence>